<dbReference type="InterPro" id="IPR020904">
    <property type="entry name" value="Sc_DH/Rdtase_CS"/>
</dbReference>
<dbReference type="SUPFAM" id="SSF51735">
    <property type="entry name" value="NAD(P)-binding Rossmann-fold domains"/>
    <property type="match status" value="1"/>
</dbReference>
<dbReference type="RefSeq" id="WP_179955438.1">
    <property type="nucleotide sequence ID" value="NZ_AP019700.1"/>
</dbReference>
<dbReference type="PANTHER" id="PTHR42879:SF2">
    <property type="entry name" value="3-OXOACYL-[ACYL-CARRIER-PROTEIN] REDUCTASE FABG"/>
    <property type="match status" value="1"/>
</dbReference>
<proteinExistence type="inferred from homology"/>
<dbReference type="InterPro" id="IPR050259">
    <property type="entry name" value="SDR"/>
</dbReference>
<dbReference type="Pfam" id="PF13561">
    <property type="entry name" value="adh_short_C2"/>
    <property type="match status" value="1"/>
</dbReference>
<reference evidence="2 3" key="1">
    <citation type="submission" date="2018-11" db="EMBL/GenBank/DDBJ databases">
        <title>Genomic Encyclopedia of Type Strains, Phase IV (KMG-IV): sequencing the most valuable type-strain genomes for metagenomic binning, comparative biology and taxonomic classification.</title>
        <authorList>
            <person name="Goeker M."/>
        </authorList>
    </citation>
    <scope>NUCLEOTIDE SEQUENCE [LARGE SCALE GENOMIC DNA]</scope>
    <source>
        <strain evidence="2 3">DSM 5900</strain>
    </source>
</reference>
<dbReference type="FunFam" id="3.40.50.720:FF:000084">
    <property type="entry name" value="Short-chain dehydrogenase reductase"/>
    <property type="match status" value="1"/>
</dbReference>
<dbReference type="InterPro" id="IPR036291">
    <property type="entry name" value="NAD(P)-bd_dom_sf"/>
</dbReference>
<dbReference type="PROSITE" id="PS00061">
    <property type="entry name" value="ADH_SHORT"/>
    <property type="match status" value="1"/>
</dbReference>
<dbReference type="PANTHER" id="PTHR42879">
    <property type="entry name" value="3-OXOACYL-(ACYL-CARRIER-PROTEIN) REDUCTASE"/>
    <property type="match status" value="1"/>
</dbReference>
<comment type="caution">
    <text evidence="2">The sequence shown here is derived from an EMBL/GenBank/DDBJ whole genome shotgun (WGS) entry which is preliminary data.</text>
</comment>
<dbReference type="InterPro" id="IPR002347">
    <property type="entry name" value="SDR_fam"/>
</dbReference>
<evidence type="ECO:0000313" key="3">
    <source>
        <dbReference type="Proteomes" id="UP000278222"/>
    </source>
</evidence>
<evidence type="ECO:0000313" key="2">
    <source>
        <dbReference type="EMBL" id="ROQ00366.1"/>
    </source>
</evidence>
<dbReference type="Proteomes" id="UP000278222">
    <property type="component" value="Unassembled WGS sequence"/>
</dbReference>
<keyword evidence="3" id="KW-1185">Reference proteome</keyword>
<protein>
    <submittedName>
        <fullName evidence="2">NAD(P)-dependent dehydrogenase (Short-subunit alcohol dehydrogenase family)</fullName>
    </submittedName>
</protein>
<sequence length="254" mass="26626">MILPTSPSFRLEGRTALVTGASRGLGLAMATALAEAGAAVTLVARSADDLAAVAQAMQARGWAATALPLDILDREATDRAVAAAGPFDILVNNAGLNRPLLLQDITEADYDVVYDLNVRATLFLTKTVAYGMKAQARGGSIINISSQMGHVGGPRRTLYCGAKHAVEGMTKALAWEFGPDRIRVNTICPTFIETDMSRPMLADPAFRDFVTARIALGRVGQIEEVMGAAIFLASDASSLVTGSAIMVDGGWTAA</sequence>
<dbReference type="AlphaFoldDB" id="A0A3N1MGR1"/>
<organism evidence="2 3">
    <name type="scientific">Stella humosa</name>
    <dbReference type="NCBI Taxonomy" id="94"/>
    <lineage>
        <taxon>Bacteria</taxon>
        <taxon>Pseudomonadati</taxon>
        <taxon>Pseudomonadota</taxon>
        <taxon>Alphaproteobacteria</taxon>
        <taxon>Rhodospirillales</taxon>
        <taxon>Stellaceae</taxon>
        <taxon>Stella</taxon>
    </lineage>
</organism>
<evidence type="ECO:0000256" key="1">
    <source>
        <dbReference type="ARBA" id="ARBA00006484"/>
    </source>
</evidence>
<dbReference type="PRINTS" id="PR00081">
    <property type="entry name" value="GDHRDH"/>
</dbReference>
<dbReference type="GO" id="GO:0032787">
    <property type="term" value="P:monocarboxylic acid metabolic process"/>
    <property type="evidence" value="ECO:0007669"/>
    <property type="project" value="UniProtKB-ARBA"/>
</dbReference>
<dbReference type="EMBL" id="RJKX01000013">
    <property type="protein sequence ID" value="ROQ00366.1"/>
    <property type="molecule type" value="Genomic_DNA"/>
</dbReference>
<name>A0A3N1MGR1_9PROT</name>
<dbReference type="Gene3D" id="3.40.50.720">
    <property type="entry name" value="NAD(P)-binding Rossmann-like Domain"/>
    <property type="match status" value="1"/>
</dbReference>
<accession>A0A3N1MGR1</accession>
<gene>
    <name evidence="2" type="ORF">EDC65_2162</name>
</gene>
<dbReference type="NCBIfam" id="NF005559">
    <property type="entry name" value="PRK07231.1"/>
    <property type="match status" value="1"/>
</dbReference>
<comment type="similarity">
    <text evidence="1">Belongs to the short-chain dehydrogenases/reductases (SDR) family.</text>
</comment>
<dbReference type="PRINTS" id="PR00080">
    <property type="entry name" value="SDRFAMILY"/>
</dbReference>